<keyword evidence="3" id="KW-0378">Hydrolase</keyword>
<evidence type="ECO:0000256" key="7">
    <source>
        <dbReference type="ARBA" id="ARBA00057608"/>
    </source>
</evidence>
<feature type="binding site" evidence="9">
    <location>
        <position position="186"/>
    </location>
    <ligand>
        <name>Zn(2+)</name>
        <dbReference type="ChEBI" id="CHEBI:29105"/>
    </ligand>
</feature>
<dbReference type="EMBL" id="QYYD01000002">
    <property type="protein sequence ID" value="RJF77772.1"/>
    <property type="molecule type" value="Genomic_DNA"/>
</dbReference>
<evidence type="ECO:0000256" key="1">
    <source>
        <dbReference type="ARBA" id="ARBA00022723"/>
    </source>
</evidence>
<dbReference type="EC" id="3.2.2.20" evidence="8"/>
<dbReference type="GO" id="GO:0046872">
    <property type="term" value="F:metal ion binding"/>
    <property type="evidence" value="ECO:0007669"/>
    <property type="project" value="UniProtKB-KW"/>
</dbReference>
<evidence type="ECO:0000256" key="2">
    <source>
        <dbReference type="ARBA" id="ARBA00022763"/>
    </source>
</evidence>
<organism evidence="11 12">
    <name type="scientific">Rhodopseudomonas palustris</name>
    <dbReference type="NCBI Taxonomy" id="1076"/>
    <lineage>
        <taxon>Bacteria</taxon>
        <taxon>Pseudomonadati</taxon>
        <taxon>Pseudomonadota</taxon>
        <taxon>Alphaproteobacteria</taxon>
        <taxon>Hyphomicrobiales</taxon>
        <taxon>Nitrobacteraceae</taxon>
        <taxon>Rhodopseudomonas</taxon>
    </lineage>
</organism>
<dbReference type="InterPro" id="IPR011257">
    <property type="entry name" value="DNA_glycosylase"/>
</dbReference>
<feature type="compositionally biased region" description="Low complexity" evidence="10">
    <location>
        <begin position="205"/>
        <end position="214"/>
    </location>
</feature>
<evidence type="ECO:0000256" key="5">
    <source>
        <dbReference type="ARBA" id="ARBA00023204"/>
    </source>
</evidence>
<feature type="binding site" evidence="9">
    <location>
        <position position="28"/>
    </location>
    <ligand>
        <name>Zn(2+)</name>
        <dbReference type="ChEBI" id="CHEBI:29105"/>
    </ligand>
</feature>
<name>A0A418VNG2_RHOPL</name>
<evidence type="ECO:0000313" key="11">
    <source>
        <dbReference type="EMBL" id="RJF77772.1"/>
    </source>
</evidence>
<keyword evidence="5" id="KW-0234">DNA repair</keyword>
<feature type="binding site" evidence="9">
    <location>
        <position position="15"/>
    </location>
    <ligand>
        <name>Zn(2+)</name>
        <dbReference type="ChEBI" id="CHEBI:29105"/>
    </ligand>
</feature>
<evidence type="ECO:0000256" key="6">
    <source>
        <dbReference type="ARBA" id="ARBA00052558"/>
    </source>
</evidence>
<comment type="caution">
    <text evidence="11">The sequence shown here is derived from an EMBL/GenBank/DDBJ whole genome shotgun (WGS) entry which is preliminary data.</text>
</comment>
<evidence type="ECO:0000256" key="10">
    <source>
        <dbReference type="SAM" id="MobiDB-lite"/>
    </source>
</evidence>
<dbReference type="GO" id="GO:0008725">
    <property type="term" value="F:DNA-3-methyladenine glycosylase activity"/>
    <property type="evidence" value="ECO:0007669"/>
    <property type="project" value="UniProtKB-EC"/>
</dbReference>
<evidence type="ECO:0000256" key="3">
    <source>
        <dbReference type="ARBA" id="ARBA00022801"/>
    </source>
</evidence>
<protein>
    <recommendedName>
        <fullName evidence="8">DNA-3-methyladenine glycosylase I</fullName>
        <ecNumber evidence="8">3.2.2.20</ecNumber>
    </recommendedName>
</protein>
<dbReference type="Pfam" id="PF03352">
    <property type="entry name" value="Adenine_glyco"/>
    <property type="match status" value="1"/>
</dbReference>
<feature type="region of interest" description="Disordered" evidence="10">
    <location>
        <begin position="198"/>
        <end position="231"/>
    </location>
</feature>
<keyword evidence="1 9" id="KW-0479">Metal-binding</keyword>
<evidence type="ECO:0000256" key="8">
    <source>
        <dbReference type="ARBA" id="ARBA00066766"/>
    </source>
</evidence>
<evidence type="ECO:0000256" key="9">
    <source>
        <dbReference type="PIRSR" id="PIRSR604597-1"/>
    </source>
</evidence>
<dbReference type="PANTHER" id="PTHR30037">
    <property type="entry name" value="DNA-3-METHYLADENINE GLYCOSYLASE 1"/>
    <property type="match status" value="1"/>
</dbReference>
<dbReference type="RefSeq" id="WP_119854941.1">
    <property type="nucleotide sequence ID" value="NZ_QYYD01000002.1"/>
</dbReference>
<reference evidence="11 12" key="1">
    <citation type="submission" date="2018-09" db="EMBL/GenBank/DDBJ databases">
        <title>Draft genome sequence of Rhodopseudomonas palustris 2.1.18.</title>
        <authorList>
            <person name="Robertson S.L."/>
            <person name="Meyer T.E."/>
            <person name="Kyndt J.A."/>
        </authorList>
    </citation>
    <scope>NUCLEOTIDE SEQUENCE [LARGE SCALE GENOMIC DNA]</scope>
    <source>
        <strain evidence="11 12">2.1.18</strain>
    </source>
</reference>
<evidence type="ECO:0000313" key="12">
    <source>
        <dbReference type="Proteomes" id="UP000285523"/>
    </source>
</evidence>
<dbReference type="Gene3D" id="1.10.340.30">
    <property type="entry name" value="Hypothetical protein, domain 2"/>
    <property type="match status" value="1"/>
</dbReference>
<dbReference type="FunFam" id="1.10.340.30:FF:000009">
    <property type="entry name" value="DNA-3-methyladenine glycosylase I"/>
    <property type="match status" value="1"/>
</dbReference>
<dbReference type="InterPro" id="IPR004597">
    <property type="entry name" value="Tag"/>
</dbReference>
<gene>
    <name evidence="11" type="ORF">D4Q52_02360</name>
</gene>
<dbReference type="PANTHER" id="PTHR30037:SF4">
    <property type="entry name" value="DNA-3-METHYLADENINE GLYCOSYLASE I"/>
    <property type="match status" value="1"/>
</dbReference>
<sequence length="231" mass="25366">MSRGPRTGADGIVRCPWPGEDPLYVAYHDTEWGVPEYDDRALFEKLILDGFQAGLSWITILRKRDNFRRAFDDFDPAKIARYDAGKIAELMNDVGIVRNRAKIEGTISSAKAWLKIQEEGPGFSKLLWDFVGGAPKVNAFKTTAGVPASTPLSVKISKDLAARGFKFVGPTIVYAFMQAVGMVNDHLVDCHCHARCGQMKKPTRRSTAPTRASRLSGARQPASSPAPKGSR</sequence>
<dbReference type="OrthoDB" id="9807664at2"/>
<dbReference type="InterPro" id="IPR005019">
    <property type="entry name" value="Adenine_glyco"/>
</dbReference>
<dbReference type="GO" id="GO:0006284">
    <property type="term" value="P:base-excision repair"/>
    <property type="evidence" value="ECO:0007669"/>
    <property type="project" value="InterPro"/>
</dbReference>
<dbReference type="SUPFAM" id="SSF48150">
    <property type="entry name" value="DNA-glycosylase"/>
    <property type="match status" value="1"/>
</dbReference>
<evidence type="ECO:0000256" key="4">
    <source>
        <dbReference type="ARBA" id="ARBA00022833"/>
    </source>
</evidence>
<dbReference type="NCBIfam" id="TIGR00624">
    <property type="entry name" value="tag"/>
    <property type="match status" value="1"/>
</dbReference>
<feature type="binding site" evidence="9">
    <location>
        <position position="190"/>
    </location>
    <ligand>
        <name>Zn(2+)</name>
        <dbReference type="ChEBI" id="CHEBI:29105"/>
    </ligand>
</feature>
<keyword evidence="4 9" id="KW-0862">Zinc</keyword>
<accession>A0A418VNG2</accession>
<comment type="function">
    <text evidence="7">Hydrolysis of the deoxyribose N-glycosidic bond to excise 3-methyladenine from the damaged DNA polymer formed by alkylation lesions.</text>
</comment>
<comment type="catalytic activity">
    <reaction evidence="6">
        <text>Hydrolysis of alkylated DNA, releasing 3-methyladenine.</text>
        <dbReference type="EC" id="3.2.2.20"/>
    </reaction>
</comment>
<proteinExistence type="predicted"/>
<dbReference type="AlphaFoldDB" id="A0A418VNG2"/>
<keyword evidence="2" id="KW-0227">DNA damage</keyword>
<dbReference type="Proteomes" id="UP000285523">
    <property type="component" value="Unassembled WGS sequence"/>
</dbReference>
<dbReference type="InterPro" id="IPR052891">
    <property type="entry name" value="DNA-3mA_glycosylase"/>
</dbReference>